<evidence type="ECO:0000313" key="14">
    <source>
        <dbReference type="Proteomes" id="UP000007635"/>
    </source>
</evidence>
<feature type="domain" description="Wntless-like transmembrane" evidence="11">
    <location>
        <begin position="253"/>
        <end position="522"/>
    </location>
</feature>
<feature type="transmembrane region" description="Helical" evidence="10">
    <location>
        <begin position="361"/>
        <end position="381"/>
    </location>
</feature>
<evidence type="ECO:0000256" key="1">
    <source>
        <dbReference type="ARBA" id="ARBA00004653"/>
    </source>
</evidence>
<dbReference type="GO" id="GO:0016055">
    <property type="term" value="P:Wnt signaling pathway"/>
    <property type="evidence" value="ECO:0007669"/>
    <property type="project" value="UniProtKB-KW"/>
</dbReference>
<evidence type="ECO:0000256" key="7">
    <source>
        <dbReference type="ARBA" id="ARBA00023034"/>
    </source>
</evidence>
<dbReference type="InterPro" id="IPR047843">
    <property type="entry name" value="WLS-like_TM"/>
</dbReference>
<dbReference type="GeneTree" id="ENSGT00390000005897"/>
<dbReference type="GO" id="GO:0006886">
    <property type="term" value="P:intracellular protein transport"/>
    <property type="evidence" value="ECO:0007669"/>
    <property type="project" value="TreeGrafter"/>
</dbReference>
<sequence>MCGSRRTGSSGAPGRSGTRAGKSLFLKSSEMSGAIIENMSTKKLVVLVLFILVLQVVSIMVGALIAPSPTSAVSYLATKCINRQRARRWLAPWGPNRCQQIHSFDEPLAKTLDANDIVFAVHVPLPHAQMSPWFQYMLAVLQLDIAFTMINPVEDGDVVITIDAGLAYRDDLTSEWSAKFHSVERRPLRCTLAVAKTYENEGRFYHCDPIPFMELGSVAHKYFLFNLRLPVNDTVNVGIGEIKDIHIVGIHQNGGFTKVWISMKTVFSPWILVATAWYWRRIGLMARPPVLLEKVIFALGVAMTILNVPAEWLSLGFEWTWMLLLEDAQQGVFYSTLFCFWVIFCGEHLMDQSRRNRLSAYWWQVGLVMFGSALLLVYDLSDRGVHLTNPFYSVWASERGMKLAITVIVVAGFSVCLYFLALCGMVRCVFRNIGGKMQQLPAMPKARRLRYKGIIFRFKFLMLVTLTCAAMTVIFFILNQVSDGHWHWGSYTFEVHSAFLTGIYGMWNLYVFTILFLYAPSHKHGTEKSGDSQQTDVLEKPESQAAEQTCGARGPTEAYRITGKVAEE</sequence>
<evidence type="ECO:0000313" key="13">
    <source>
        <dbReference type="Ensembl" id="ENSGACP00000005380.2"/>
    </source>
</evidence>
<evidence type="ECO:0000256" key="3">
    <source>
        <dbReference type="ARBA" id="ARBA00022473"/>
    </source>
</evidence>
<dbReference type="Ensembl" id="ENSGACT00000005395.2">
    <property type="protein sequence ID" value="ENSGACP00000005380.2"/>
    <property type="gene ID" value="ENSGACG00000004090.2"/>
</dbReference>
<dbReference type="InterPro" id="IPR009551">
    <property type="entry name" value="Wntless"/>
</dbReference>
<proteinExistence type="inferred from homology"/>
<dbReference type="Pfam" id="PF21883">
    <property type="entry name" value="WLS_GOLD"/>
    <property type="match status" value="1"/>
</dbReference>
<feature type="transmembrane region" description="Helical" evidence="10">
    <location>
        <begin position="332"/>
        <end position="349"/>
    </location>
</feature>
<evidence type="ECO:0000259" key="12">
    <source>
        <dbReference type="Pfam" id="PF21883"/>
    </source>
</evidence>
<keyword evidence="3" id="KW-0217">Developmental protein</keyword>
<gene>
    <name evidence="13" type="primary">WLS</name>
</gene>
<comment type="similarity">
    <text evidence="2">Belongs to the wntless family.</text>
</comment>
<reference evidence="13" key="3">
    <citation type="submission" date="2025-09" db="UniProtKB">
        <authorList>
            <consortium name="Ensembl"/>
        </authorList>
    </citation>
    <scope>IDENTIFICATION</scope>
</reference>
<feature type="transmembrane region" description="Helical" evidence="10">
    <location>
        <begin position="454"/>
        <end position="478"/>
    </location>
</feature>
<dbReference type="Proteomes" id="UP000007635">
    <property type="component" value="Chromosome VIII"/>
</dbReference>
<keyword evidence="8 10" id="KW-0472">Membrane</keyword>
<keyword evidence="6 10" id="KW-1133">Transmembrane helix</keyword>
<accession>G3NJ69</accession>
<feature type="transmembrane region" description="Helical" evidence="10">
    <location>
        <begin position="259"/>
        <end position="279"/>
    </location>
</feature>
<evidence type="ECO:0000259" key="11">
    <source>
        <dbReference type="Pfam" id="PF06664"/>
    </source>
</evidence>
<feature type="transmembrane region" description="Helical" evidence="10">
    <location>
        <begin position="498"/>
        <end position="519"/>
    </location>
</feature>
<organism evidence="13 14">
    <name type="scientific">Gasterosteus aculeatus aculeatus</name>
    <name type="common">three-spined stickleback</name>
    <dbReference type="NCBI Taxonomy" id="481459"/>
    <lineage>
        <taxon>Eukaryota</taxon>
        <taxon>Metazoa</taxon>
        <taxon>Chordata</taxon>
        <taxon>Craniata</taxon>
        <taxon>Vertebrata</taxon>
        <taxon>Euteleostomi</taxon>
        <taxon>Actinopterygii</taxon>
        <taxon>Neopterygii</taxon>
        <taxon>Teleostei</taxon>
        <taxon>Neoteleostei</taxon>
        <taxon>Acanthomorphata</taxon>
        <taxon>Eupercaria</taxon>
        <taxon>Perciformes</taxon>
        <taxon>Cottioidei</taxon>
        <taxon>Gasterosteales</taxon>
        <taxon>Gasterosteidae</taxon>
        <taxon>Gasterosteus</taxon>
    </lineage>
</organism>
<dbReference type="GO" id="GO:0017147">
    <property type="term" value="F:Wnt-protein binding"/>
    <property type="evidence" value="ECO:0007669"/>
    <property type="project" value="InterPro"/>
</dbReference>
<feature type="transmembrane region" description="Helical" evidence="10">
    <location>
        <begin position="401"/>
        <end position="430"/>
    </location>
</feature>
<dbReference type="AlphaFoldDB" id="G3NJ69"/>
<evidence type="ECO:0000256" key="9">
    <source>
        <dbReference type="SAM" id="MobiDB-lite"/>
    </source>
</evidence>
<feature type="domain" description="Wntless GOLD" evidence="12">
    <location>
        <begin position="78"/>
        <end position="252"/>
    </location>
</feature>
<dbReference type="GO" id="GO:0000139">
    <property type="term" value="C:Golgi membrane"/>
    <property type="evidence" value="ECO:0007669"/>
    <property type="project" value="UniProtKB-SubCell"/>
</dbReference>
<feature type="region of interest" description="Disordered" evidence="9">
    <location>
        <begin position="527"/>
        <end position="555"/>
    </location>
</feature>
<reference evidence="13 14" key="1">
    <citation type="journal article" date="2021" name="G3 (Bethesda)">
        <title>Improved contiguity of the threespine stickleback genome using long-read sequencing.</title>
        <authorList>
            <person name="Nath S."/>
            <person name="Shaw D.E."/>
            <person name="White M.A."/>
        </authorList>
    </citation>
    <scope>NUCLEOTIDE SEQUENCE [LARGE SCALE GENOMIC DNA]</scope>
    <source>
        <strain evidence="13 14">Lake Benthic</strain>
    </source>
</reference>
<keyword evidence="7" id="KW-0333">Golgi apparatus</keyword>
<feature type="transmembrane region" description="Helical" evidence="10">
    <location>
        <begin position="44"/>
        <end position="66"/>
    </location>
</feature>
<keyword evidence="14" id="KW-1185">Reference proteome</keyword>
<dbReference type="Bgee" id="ENSGACG00000004090">
    <property type="expression patterns" value="Expressed in camera-type eye and 2 other cell types or tissues"/>
</dbReference>
<keyword evidence="4" id="KW-0879">Wnt signaling pathway</keyword>
<evidence type="ECO:0000256" key="2">
    <source>
        <dbReference type="ARBA" id="ARBA00008148"/>
    </source>
</evidence>
<comment type="subcellular location">
    <subcellularLocation>
        <location evidence="1">Golgi apparatus membrane</location>
        <topology evidence="1">Multi-pass membrane protein</topology>
    </subcellularLocation>
</comment>
<protein>
    <submittedName>
        <fullName evidence="13">Wnt ligand secretion mediator</fullName>
    </submittedName>
</protein>
<dbReference type="GO" id="GO:0061355">
    <property type="term" value="P:Wnt protein secretion"/>
    <property type="evidence" value="ECO:0007669"/>
    <property type="project" value="TreeGrafter"/>
</dbReference>
<evidence type="ECO:0000256" key="6">
    <source>
        <dbReference type="ARBA" id="ARBA00022989"/>
    </source>
</evidence>
<dbReference type="InterPro" id="IPR053936">
    <property type="entry name" value="WLS_GOLD"/>
</dbReference>
<reference evidence="13" key="2">
    <citation type="submission" date="2025-08" db="UniProtKB">
        <authorList>
            <consortium name="Ensembl"/>
        </authorList>
    </citation>
    <scope>IDENTIFICATION</scope>
</reference>
<name>G3NJ69_GASAC</name>
<evidence type="ECO:0000256" key="8">
    <source>
        <dbReference type="ARBA" id="ARBA00023136"/>
    </source>
</evidence>
<dbReference type="PANTHER" id="PTHR13449:SF2">
    <property type="entry name" value="PROTEIN WNTLESS HOMOLOG"/>
    <property type="match status" value="1"/>
</dbReference>
<evidence type="ECO:0000256" key="4">
    <source>
        <dbReference type="ARBA" id="ARBA00022687"/>
    </source>
</evidence>
<dbReference type="Pfam" id="PF06664">
    <property type="entry name" value="WLS-like_TM"/>
    <property type="match status" value="1"/>
</dbReference>
<dbReference type="PANTHER" id="PTHR13449">
    <property type="entry name" value="INTEGRAL MEMBRANE PROTEIN GPR177"/>
    <property type="match status" value="1"/>
</dbReference>
<keyword evidence="5 10" id="KW-0812">Transmembrane</keyword>
<evidence type="ECO:0000256" key="5">
    <source>
        <dbReference type="ARBA" id="ARBA00022692"/>
    </source>
</evidence>
<evidence type="ECO:0000256" key="10">
    <source>
        <dbReference type="SAM" id="Phobius"/>
    </source>
</evidence>
<feature type="transmembrane region" description="Helical" evidence="10">
    <location>
        <begin position="291"/>
        <end position="312"/>
    </location>
</feature>